<name>A0ACC2BI68_DIPCM</name>
<gene>
    <name evidence="1" type="ORF">O6H91_15G051100</name>
</gene>
<keyword evidence="2" id="KW-1185">Reference proteome</keyword>
<protein>
    <submittedName>
        <fullName evidence="1">Uncharacterized protein</fullName>
    </submittedName>
</protein>
<evidence type="ECO:0000313" key="2">
    <source>
        <dbReference type="Proteomes" id="UP001162992"/>
    </source>
</evidence>
<reference evidence="2" key="1">
    <citation type="journal article" date="2024" name="Proc. Natl. Acad. Sci. U.S.A.">
        <title>Extraordinary preservation of gene collinearity over three hundred million years revealed in homosporous lycophytes.</title>
        <authorList>
            <person name="Li C."/>
            <person name="Wickell D."/>
            <person name="Kuo L.Y."/>
            <person name="Chen X."/>
            <person name="Nie B."/>
            <person name="Liao X."/>
            <person name="Peng D."/>
            <person name="Ji J."/>
            <person name="Jenkins J."/>
            <person name="Williams M."/>
            <person name="Shu S."/>
            <person name="Plott C."/>
            <person name="Barry K."/>
            <person name="Rajasekar S."/>
            <person name="Grimwood J."/>
            <person name="Han X."/>
            <person name="Sun S."/>
            <person name="Hou Z."/>
            <person name="He W."/>
            <person name="Dai G."/>
            <person name="Sun C."/>
            <person name="Schmutz J."/>
            <person name="Leebens-Mack J.H."/>
            <person name="Li F.W."/>
            <person name="Wang L."/>
        </authorList>
    </citation>
    <scope>NUCLEOTIDE SEQUENCE [LARGE SCALE GENOMIC DNA]</scope>
    <source>
        <strain evidence="2">cv. PW_Plant_1</strain>
    </source>
</reference>
<organism evidence="1 2">
    <name type="scientific">Diphasiastrum complanatum</name>
    <name type="common">Issler's clubmoss</name>
    <name type="synonym">Lycopodium complanatum</name>
    <dbReference type="NCBI Taxonomy" id="34168"/>
    <lineage>
        <taxon>Eukaryota</taxon>
        <taxon>Viridiplantae</taxon>
        <taxon>Streptophyta</taxon>
        <taxon>Embryophyta</taxon>
        <taxon>Tracheophyta</taxon>
        <taxon>Lycopodiopsida</taxon>
        <taxon>Lycopodiales</taxon>
        <taxon>Lycopodiaceae</taxon>
        <taxon>Lycopodioideae</taxon>
        <taxon>Diphasiastrum</taxon>
    </lineage>
</organism>
<dbReference type="EMBL" id="CM055106">
    <property type="protein sequence ID" value="KAJ7529454.1"/>
    <property type="molecule type" value="Genomic_DNA"/>
</dbReference>
<dbReference type="Proteomes" id="UP001162992">
    <property type="component" value="Chromosome 15"/>
</dbReference>
<comment type="caution">
    <text evidence="1">The sequence shown here is derived from an EMBL/GenBank/DDBJ whole genome shotgun (WGS) entry which is preliminary data.</text>
</comment>
<evidence type="ECO:0000313" key="1">
    <source>
        <dbReference type="EMBL" id="KAJ7529454.1"/>
    </source>
</evidence>
<proteinExistence type="predicted"/>
<sequence length="532" mass="58870">MGRSSKWLKKFLGVKKVFKSPSKEKASANITDGKETDPTATEKYLPTVPMHHLQDSVLTAIPESESAYSEVEDIDNKEIEQGGKRKALAVQEDLQEDSVHIAPADLHITLTKESLGTTEELAAIKIQKAFRCYLAYRAFRALKGLVRLQALVRGHAVRKHAAVSLRCVEAIVKLQANFRGFQVRTSQEGRAVRKHLWLREQELGSSETVKDCLFRVGHSDSLHVACHSNKDSSVGQHKTYKQQLQLYAPTVHSLKIYSNDRDTESGWIWLERWTAFRPWMPPSVTGKCISDSCTVDNVTKPSEAAEFKGIRTVFSDGVLSDSEKLFSSYEPAYETPSKLSQMNIQVESSAPSDASPENFSLITSPPLPVQPALVLSSPISDRGSSIGAASPTLHNVSYTFSHNAYEVEEENFSTPAEHVSSTQDHKLMGKIEPPSIEKLDIVENIPQVSPTVPSYMATTESSKAKVRSNSIPRNKTDVSEKNLSAVKRRLSLPGSNGKDSPEILRSQRWNSGVRTNVKGFTSSLKLARPQAV</sequence>
<accession>A0ACC2BI68</accession>